<sequence>MTKEQLKSTITKIITSHNLPFDKTTLISAINESIDEMPKIEFDKTFNKDSNATKSRKSFRNKS</sequence>
<reference evidence="2 3" key="1">
    <citation type="journal article" date="2014" name="Genome Announc.">
        <title>Draft genome sequences of eight enterohepatic helicobacter species isolated from both laboratory and wild rodents.</title>
        <authorList>
            <person name="Sheh A."/>
            <person name="Shen Z."/>
            <person name="Fox J.G."/>
        </authorList>
    </citation>
    <scope>NUCLEOTIDE SEQUENCE [LARGE SCALE GENOMIC DNA]</scope>
    <source>
        <strain evidence="2 3">MIT 97-6194</strain>
    </source>
</reference>
<keyword evidence="3" id="KW-1185">Reference proteome</keyword>
<reference evidence="2 3" key="2">
    <citation type="journal article" date="2016" name="Infect. Immun.">
        <title>Helicobacter saguini, a Novel Helicobacter Isolated from Cotton-Top Tamarins with Ulcerative Colitis, Has Proinflammatory Properties and Induces Typhlocolitis and Dysplasia in Gnotobiotic IL-10-/- Mice.</title>
        <authorList>
            <person name="Shen Z."/>
            <person name="Mannion A."/>
            <person name="Whary M.T."/>
            <person name="Muthupalani S."/>
            <person name="Sheh A."/>
            <person name="Feng Y."/>
            <person name="Gong G."/>
            <person name="Vandamme P."/>
            <person name="Holcombe H.R."/>
            <person name="Paster B.J."/>
            <person name="Fox J.G."/>
        </authorList>
    </citation>
    <scope>NUCLEOTIDE SEQUENCE [LARGE SCALE GENOMIC DNA]</scope>
    <source>
        <strain evidence="2 3">MIT 97-6194</strain>
    </source>
</reference>
<dbReference type="STRING" id="1548018.LS64_10580"/>
<reference evidence="2" key="3">
    <citation type="submission" date="2018-04" db="EMBL/GenBank/DDBJ databases">
        <authorList>
            <person name="Sheh A."/>
            <person name="Shen Z."/>
            <person name="Mannion A.J."/>
            <person name="Fox J.G."/>
        </authorList>
    </citation>
    <scope>NUCLEOTIDE SEQUENCE</scope>
    <source>
        <strain evidence="2">MIT 97-6194</strain>
    </source>
</reference>
<dbReference type="EMBL" id="QBIU01000001">
    <property type="protein sequence ID" value="MWV69093.1"/>
    <property type="molecule type" value="Genomic_DNA"/>
</dbReference>
<evidence type="ECO:0000313" key="1">
    <source>
        <dbReference type="EMBL" id="MWV69093.1"/>
    </source>
</evidence>
<protein>
    <submittedName>
        <fullName evidence="2">Uncharacterized protein</fullName>
    </submittedName>
</protein>
<comment type="caution">
    <text evidence="2">The sequence shown here is derived from an EMBL/GenBank/DDBJ whole genome shotgun (WGS) entry which is preliminary data.</text>
</comment>
<evidence type="ECO:0000313" key="2">
    <source>
        <dbReference type="EMBL" id="TLD93989.1"/>
    </source>
</evidence>
<reference evidence="1 4" key="4">
    <citation type="submission" date="2019-12" db="EMBL/GenBank/DDBJ databases">
        <title>Multi-Generational Helicobacter saguini Isolates.</title>
        <authorList>
            <person name="Mannion A."/>
            <person name="Shen Z."/>
            <person name="Fox J.G."/>
        </authorList>
    </citation>
    <scope>NUCLEOTIDE SEQUENCE [LARGE SCALE GENOMIC DNA]</scope>
    <source>
        <strain evidence="1">16-048</strain>
        <strain evidence="4">16-048 (F4)</strain>
    </source>
</reference>
<gene>
    <name evidence="1" type="ORF">DCO61_03415</name>
    <name evidence="2" type="ORF">LS64_007460</name>
</gene>
<dbReference type="RefSeq" id="WP_034572942.1">
    <property type="nucleotide sequence ID" value="NZ_JRMP02000011.1"/>
</dbReference>
<organism evidence="2 3">
    <name type="scientific">Helicobacter saguini</name>
    <dbReference type="NCBI Taxonomy" id="1548018"/>
    <lineage>
        <taxon>Bacteria</taxon>
        <taxon>Pseudomonadati</taxon>
        <taxon>Campylobacterota</taxon>
        <taxon>Epsilonproteobacteria</taxon>
        <taxon>Campylobacterales</taxon>
        <taxon>Helicobacteraceae</taxon>
        <taxon>Helicobacter</taxon>
    </lineage>
</organism>
<dbReference type="Proteomes" id="UP000029714">
    <property type="component" value="Unassembled WGS sequence"/>
</dbReference>
<dbReference type="AlphaFoldDB" id="A0A347VSA8"/>
<dbReference type="EMBL" id="JRMP02000011">
    <property type="protein sequence ID" value="TLD93989.1"/>
    <property type="molecule type" value="Genomic_DNA"/>
</dbReference>
<accession>A0A347VSA8</accession>
<evidence type="ECO:0000313" key="4">
    <source>
        <dbReference type="Proteomes" id="UP000477070"/>
    </source>
</evidence>
<evidence type="ECO:0000313" key="3">
    <source>
        <dbReference type="Proteomes" id="UP000029714"/>
    </source>
</evidence>
<proteinExistence type="predicted"/>
<name>A0A347VSA8_9HELI</name>
<dbReference type="Proteomes" id="UP000477070">
    <property type="component" value="Unassembled WGS sequence"/>
</dbReference>